<sequence>MDDLFGSELKLDLSISEIEAGVTAYFQLANEIIIRNGVSELFADGDGVIWKCKVLEKLLPEHLLRKVKNEMEYRSSEIKSSVRNPFKGARN</sequence>
<evidence type="ECO:0000313" key="2">
    <source>
        <dbReference type="Proteomes" id="UP001165121"/>
    </source>
</evidence>
<organism evidence="1 2">
    <name type="scientific">Phytophthora fragariaefolia</name>
    <dbReference type="NCBI Taxonomy" id="1490495"/>
    <lineage>
        <taxon>Eukaryota</taxon>
        <taxon>Sar</taxon>
        <taxon>Stramenopiles</taxon>
        <taxon>Oomycota</taxon>
        <taxon>Peronosporomycetes</taxon>
        <taxon>Peronosporales</taxon>
        <taxon>Peronosporaceae</taxon>
        <taxon>Phytophthora</taxon>
    </lineage>
</organism>
<dbReference type="EMBL" id="BSXT01013648">
    <property type="protein sequence ID" value="GMF88964.1"/>
    <property type="molecule type" value="Genomic_DNA"/>
</dbReference>
<keyword evidence="2" id="KW-1185">Reference proteome</keyword>
<proteinExistence type="predicted"/>
<reference evidence="1" key="1">
    <citation type="submission" date="2023-04" db="EMBL/GenBank/DDBJ databases">
        <title>Phytophthora fragariaefolia NBRC 109709.</title>
        <authorList>
            <person name="Ichikawa N."/>
            <person name="Sato H."/>
            <person name="Tonouchi N."/>
        </authorList>
    </citation>
    <scope>NUCLEOTIDE SEQUENCE</scope>
    <source>
        <strain evidence="1">NBRC 109709</strain>
    </source>
</reference>
<name>A0A9W6YKQ1_9STRA</name>
<protein>
    <submittedName>
        <fullName evidence="1">Unnamed protein product</fullName>
    </submittedName>
</protein>
<evidence type="ECO:0000313" key="1">
    <source>
        <dbReference type="EMBL" id="GMF88964.1"/>
    </source>
</evidence>
<dbReference type="AlphaFoldDB" id="A0A9W6YKQ1"/>
<gene>
    <name evidence="1" type="ORF">Pfra01_002894800</name>
</gene>
<dbReference type="OrthoDB" id="103167at2759"/>
<accession>A0A9W6YKQ1</accession>
<comment type="caution">
    <text evidence="1">The sequence shown here is derived from an EMBL/GenBank/DDBJ whole genome shotgun (WGS) entry which is preliminary data.</text>
</comment>
<dbReference type="Proteomes" id="UP001165121">
    <property type="component" value="Unassembled WGS sequence"/>
</dbReference>